<protein>
    <submittedName>
        <fullName evidence="2">Hypothetical_protein</fullName>
    </submittedName>
</protein>
<keyword evidence="1" id="KW-0175">Coiled coil</keyword>
<keyword evidence="3" id="KW-1185">Reference proteome</keyword>
<name>A0ABP1I4A3_9EUKA</name>
<evidence type="ECO:0000313" key="2">
    <source>
        <dbReference type="EMBL" id="CAL6004212.1"/>
    </source>
</evidence>
<evidence type="ECO:0000313" key="3">
    <source>
        <dbReference type="Proteomes" id="UP001642409"/>
    </source>
</evidence>
<sequence>MNTLTLTSTLSQKWQSEHPNVQAVIIQPPNNPTDFIDYISWEHQADGVESNVSVFWFKSLYLLMGGYKPFHPTVRVLCFQKVVFGPGVYLSRCAQLQEIWFSACMGELQIVDNSLSQIIVCGEICFKLLNSTVKFVHSSDSTINCFKLKYFPSQMSSTEKIEANSAFDSFLEAKIDQNEKFTTEKLNQMEEKINAVQKQVQFLVSTLIKMLNQDVVE</sequence>
<organism evidence="2 3">
    <name type="scientific">Hexamita inflata</name>
    <dbReference type="NCBI Taxonomy" id="28002"/>
    <lineage>
        <taxon>Eukaryota</taxon>
        <taxon>Metamonada</taxon>
        <taxon>Diplomonadida</taxon>
        <taxon>Hexamitidae</taxon>
        <taxon>Hexamitinae</taxon>
        <taxon>Hexamita</taxon>
    </lineage>
</organism>
<reference evidence="2 3" key="1">
    <citation type="submission" date="2024-07" db="EMBL/GenBank/DDBJ databases">
        <authorList>
            <person name="Akdeniz Z."/>
        </authorList>
    </citation>
    <scope>NUCLEOTIDE SEQUENCE [LARGE SCALE GENOMIC DNA]</scope>
</reference>
<comment type="caution">
    <text evidence="2">The sequence shown here is derived from an EMBL/GenBank/DDBJ whole genome shotgun (WGS) entry which is preliminary data.</text>
</comment>
<dbReference type="EMBL" id="CAXDID020000048">
    <property type="protein sequence ID" value="CAL6004212.1"/>
    <property type="molecule type" value="Genomic_DNA"/>
</dbReference>
<feature type="coiled-coil region" evidence="1">
    <location>
        <begin position="179"/>
        <end position="206"/>
    </location>
</feature>
<proteinExistence type="predicted"/>
<dbReference type="Proteomes" id="UP001642409">
    <property type="component" value="Unassembled WGS sequence"/>
</dbReference>
<gene>
    <name evidence="2" type="ORF">HINF_LOCUS18779</name>
</gene>
<accession>A0ABP1I4A3</accession>
<evidence type="ECO:0000256" key="1">
    <source>
        <dbReference type="SAM" id="Coils"/>
    </source>
</evidence>